<feature type="domain" description="Cadherin-like beta-sandwich-like" evidence="1">
    <location>
        <begin position="449"/>
        <end position="530"/>
    </location>
</feature>
<dbReference type="Gene3D" id="2.120.10.30">
    <property type="entry name" value="TolB, C-terminal domain"/>
    <property type="match status" value="1"/>
</dbReference>
<dbReference type="InterPro" id="IPR025883">
    <property type="entry name" value="Cadherin-like_domain"/>
</dbReference>
<dbReference type="InterPro" id="IPR011044">
    <property type="entry name" value="Quino_amine_DH_bsu"/>
</dbReference>
<feature type="domain" description="Cadherin-like beta-sandwich-like" evidence="1">
    <location>
        <begin position="1252"/>
        <end position="1322"/>
    </location>
</feature>
<feature type="domain" description="Cadherin-like beta-sandwich-like" evidence="1">
    <location>
        <begin position="1541"/>
        <end position="1614"/>
    </location>
</feature>
<dbReference type="Pfam" id="PF18676">
    <property type="entry name" value="MBG_2"/>
    <property type="match status" value="4"/>
</dbReference>
<dbReference type="InterPro" id="IPR008964">
    <property type="entry name" value="Invasin/intimin_cell_adhesion"/>
</dbReference>
<feature type="domain" description="Cadherin-like beta-sandwich-like" evidence="1">
    <location>
        <begin position="1155"/>
        <end position="1226"/>
    </location>
</feature>
<organism evidence="3 4">
    <name type="scientific">Mucilaginibacter lutimaris</name>
    <dbReference type="NCBI Taxonomy" id="931629"/>
    <lineage>
        <taxon>Bacteria</taxon>
        <taxon>Pseudomonadati</taxon>
        <taxon>Bacteroidota</taxon>
        <taxon>Sphingobacteriia</taxon>
        <taxon>Sphingobacteriales</taxon>
        <taxon>Sphingobacteriaceae</taxon>
        <taxon>Mucilaginibacter</taxon>
    </lineage>
</organism>
<comment type="caution">
    <text evidence="3">The sequence shown here is derived from an EMBL/GenBank/DDBJ whole genome shotgun (WGS) entry which is preliminary data.</text>
</comment>
<dbReference type="SUPFAM" id="SSF49373">
    <property type="entry name" value="Invasin/intimin cell-adhesion fragments"/>
    <property type="match status" value="1"/>
</dbReference>
<feature type="domain" description="Cadherin-like beta-sandwich-like" evidence="1">
    <location>
        <begin position="1333"/>
        <end position="1420"/>
    </location>
</feature>
<evidence type="ECO:0000259" key="1">
    <source>
        <dbReference type="Pfam" id="PF12733"/>
    </source>
</evidence>
<evidence type="ECO:0000313" key="3">
    <source>
        <dbReference type="EMBL" id="MFD0763319.1"/>
    </source>
</evidence>
<accession>A0ABW2ZCI8</accession>
<feature type="domain" description="MBG" evidence="2">
    <location>
        <begin position="619"/>
        <end position="687"/>
    </location>
</feature>
<dbReference type="Gene3D" id="2.60.40.10">
    <property type="entry name" value="Immunoglobulins"/>
    <property type="match status" value="1"/>
</dbReference>
<feature type="domain" description="MBG" evidence="2">
    <location>
        <begin position="693"/>
        <end position="773"/>
    </location>
</feature>
<feature type="domain" description="MBG" evidence="2">
    <location>
        <begin position="854"/>
        <end position="927"/>
    </location>
</feature>
<reference evidence="4" key="1">
    <citation type="journal article" date="2019" name="Int. J. Syst. Evol. Microbiol.">
        <title>The Global Catalogue of Microorganisms (GCM) 10K type strain sequencing project: providing services to taxonomists for standard genome sequencing and annotation.</title>
        <authorList>
            <consortium name="The Broad Institute Genomics Platform"/>
            <consortium name="The Broad Institute Genome Sequencing Center for Infectious Disease"/>
            <person name="Wu L."/>
            <person name="Ma J."/>
        </authorList>
    </citation>
    <scope>NUCLEOTIDE SEQUENCE [LARGE SCALE GENOMIC DNA]</scope>
    <source>
        <strain evidence="4">CCUG 60742</strain>
    </source>
</reference>
<keyword evidence="4" id="KW-1185">Reference proteome</keyword>
<feature type="domain" description="Cadherin-like beta-sandwich-like" evidence="1">
    <location>
        <begin position="1639"/>
        <end position="1711"/>
    </location>
</feature>
<proteinExistence type="predicted"/>
<gene>
    <name evidence="3" type="ORF">ACFQZI_00545</name>
</gene>
<name>A0ABW2ZCI8_9SPHI</name>
<dbReference type="EMBL" id="JBHTIA010000002">
    <property type="protein sequence ID" value="MFD0763319.1"/>
    <property type="molecule type" value="Genomic_DNA"/>
</dbReference>
<feature type="domain" description="Cadherin-like beta-sandwich-like" evidence="1">
    <location>
        <begin position="1445"/>
        <end position="1517"/>
    </location>
</feature>
<feature type="domain" description="Cadherin-like beta-sandwich-like" evidence="1">
    <location>
        <begin position="1059"/>
        <end position="1130"/>
    </location>
</feature>
<protein>
    <submittedName>
        <fullName evidence="3">Cadherin-like beta sandwich domain-containing protein</fullName>
    </submittedName>
</protein>
<dbReference type="RefSeq" id="WP_377137280.1">
    <property type="nucleotide sequence ID" value="NZ_JBHTIA010000002.1"/>
</dbReference>
<feature type="domain" description="Cadherin-like beta-sandwich-like" evidence="1">
    <location>
        <begin position="942"/>
        <end position="1031"/>
    </location>
</feature>
<dbReference type="Pfam" id="PF12733">
    <property type="entry name" value="Cadherin-like"/>
    <property type="match status" value="9"/>
</dbReference>
<dbReference type="InterPro" id="IPR013783">
    <property type="entry name" value="Ig-like_fold"/>
</dbReference>
<dbReference type="SUPFAM" id="SSF50969">
    <property type="entry name" value="YVTN repeat-like/Quinoprotein amine dehydrogenase"/>
    <property type="match status" value="1"/>
</dbReference>
<dbReference type="InterPro" id="IPR041286">
    <property type="entry name" value="MBG_2"/>
</dbReference>
<dbReference type="Gene3D" id="3.30.160.710">
    <property type="match status" value="2"/>
</dbReference>
<dbReference type="Proteomes" id="UP001597073">
    <property type="component" value="Unassembled WGS sequence"/>
</dbReference>
<feature type="domain" description="MBG" evidence="2">
    <location>
        <begin position="779"/>
        <end position="848"/>
    </location>
</feature>
<evidence type="ECO:0000259" key="2">
    <source>
        <dbReference type="Pfam" id="PF18676"/>
    </source>
</evidence>
<evidence type="ECO:0000313" key="4">
    <source>
        <dbReference type="Proteomes" id="UP001597073"/>
    </source>
</evidence>
<dbReference type="InterPro" id="IPR011042">
    <property type="entry name" value="6-blade_b-propeller_TolB-like"/>
</dbReference>
<sequence length="1833" mass="187553">MKKLLPLLKKLLPTNRRSWSIALMLVVLIAIGNKSQAQVYYLTNDATSGSTSGVDGINRMDYNGNNAVLLANSFTNSPGLMELDLPNNRAFVYEAFSTSPPTGLSIKVVNLSTGAVTATIPITESTARCYSIKYDAINDYIYYLVADSGPTGATANDALIKVKPDGSGKTVVISGFSSNPNLLTLNVANNKAYVYNQLAADKKLRTINLTTGTVEQTITITVPAGNPFLMNGMDYDPATDYIYLLGSNNAGTTNDNDGIFKVHPDGTDFTKIVSVPQSPTSFALDVNNNRAFVFDNVAPARNITSYDLTTGTGTLIKSLSSLPGSSTVTAMWAPKVATLTTTAASSVVAVSASVGGNITRSDVTVTERGIVYSSSNTVPTIGGSGVTKAANGSGTGSFSGSISGLSPSTTYYYRSYATSAAGTAYGTVNTFTTISNDANLSAFSISAGTLTPSFSSGTTSYTASVTGSTSTITVTPTKNQANASIKVNNVTVASGSASSPIALNIGDNIITTVVTAQDGTTKTYTLTVSRVELAQTITFNTLPAKSYGDADFAPGATASSGLTVSYSSDNTAVATIVSGQIHIVGVGTANITASQAGDGNYNAATSVIQTLTVSKATVNVTANAQTKVYGNSDPVLTYTATGVINGDTPTGTLERTTGVNVGTYAINQGTLSYGTNYNLVYTVANLTINKRPITVLPVGKTKVYGSNDPFLNSFQITSGSLAPGDATGDQFGRATGENVGTYLMTLGTKKFYTGGVVDGTANYDITVQPAYFTITAKPVTVTANAQSKTYGDADPELTYTSTELAYSDTFTGTLSRNAGEAVGTYAITQGTLALSGNYELTYVGNSLTINKANLTYVANPATRFYQTANPTFTGSVTGFVNGDTQETATSGTLSFTTTATTSSPVGSYPINGDGLTAANYNFVQAAANSTALTITTSNDATLSAITINAGSLTPAFSSGQESYSANVAYAVSTLNISATVNQQNASITINGQPYTSGSSKSIALNTGTNNINIVVIAQNGATKIYSLVVTRAMPATDANYSAITLTPVSTLIPTSPGNFKTSVAASQTSVKVTTIPQQANATVTVNGTSVANGVASGSIALNQPATTITVVITAEDGVTSKRYTVVVNRQGSSNVLLSSIGLIPASTLTTVSPDNYSTSVSSDQTSVSVKAVTQDAGATLTVNGVPATSGVASSPVALVGESTLIPIVVTAADGSTVKTYTITVTRSGSSSTTVNNIALSPASQLVLTSANHYITSVAAGQANVSVITSVQDANTTIKVNGITTASGVASAPVTLTGPSTDITVLITAQSGLTKTYTITVNRAGSNNAILTNINLTPSSVLTLTSGNSNFRTSVNAGQSSVTVTPTAQNETATIEVNGSAVASGSASAPIALSMGATVINIVVTAGDGVTTKNYTVTVNRAGSSDARISNIALIPSAPLTQTSLGNYTASVIHEQTSITVTATAVDAGTTIKINGVTTASGTASAPIALAVGSNVINVVATAEDGTTTKSYTVTVSRAASGESRLSNINLTPSSILTETGINTYNTSVGISQNSVTVSAVPVDPASTIKINGVAVNNGVASGAIILNPGSTAITIVVTAANGITTKTYTVNVNRSGSSDARISSIALTPSSVLTQLSPNNYTTNVSGTQNTVRVTVNAVNVNSIITVQGIPVTSGVASDEITLAGGATDVLIQVVAEDGSTTKNYKVTVNKPLARNSFAVTKSGANMIANKAGKTFEKDEIIVHKGLSPNGDGFNDFLVIEGLSSYTNTKLSVMNTSGTLVFDMKDYGKDGSRVFEGRAKNGTLLKAGTYYYTLDYKDGDKDKRKTGYIIIKF</sequence>
<dbReference type="Pfam" id="PF13585">
    <property type="entry name" value="CHU_C"/>
    <property type="match status" value="1"/>
</dbReference>